<proteinExistence type="predicted"/>
<dbReference type="EMBL" id="JADAKE010000010">
    <property type="protein sequence ID" value="MBF8807697.1"/>
    <property type="molecule type" value="Genomic_DNA"/>
</dbReference>
<gene>
    <name evidence="2" type="ORF">IC227_04085</name>
</gene>
<feature type="region of interest" description="Disordered" evidence="1">
    <location>
        <begin position="1"/>
        <end position="43"/>
    </location>
</feature>
<dbReference type="AlphaFoldDB" id="A0A931ATR4"/>
<feature type="compositionally biased region" description="Basic and acidic residues" evidence="1">
    <location>
        <begin position="1"/>
        <end position="38"/>
    </location>
</feature>
<keyword evidence="3" id="KW-1185">Reference proteome</keyword>
<protein>
    <submittedName>
        <fullName evidence="2">Uncharacterized protein</fullName>
    </submittedName>
</protein>
<evidence type="ECO:0000256" key="1">
    <source>
        <dbReference type="SAM" id="MobiDB-lite"/>
    </source>
</evidence>
<reference evidence="2" key="1">
    <citation type="submission" date="2020-09" db="EMBL/GenBank/DDBJ databases">
        <title>Genomic insights into the novelty and pathogenicity of a unique biofilm-forming Enterococcus sp. bacteria (Enterococcus lacertideformus) identified in reptiles.</title>
        <authorList>
            <person name="Agius J.E."/>
            <person name="Phalen D.N."/>
            <person name="Rose K."/>
            <person name="Eden J.-S."/>
        </authorList>
    </citation>
    <scope>NUCLEOTIDE SEQUENCE</scope>
    <source>
        <strain evidence="2">PHRS 0518</strain>
    </source>
</reference>
<accession>A0A931ATR4</accession>
<sequence>MHDKPKEKVYAERFDASKKEREQLSKEAIKQHENEKPQQKKHKNLSLQKKKIYCNTNFIFFTKNICTINYFFQYY</sequence>
<comment type="caution">
    <text evidence="2">The sequence shown here is derived from an EMBL/GenBank/DDBJ whole genome shotgun (WGS) entry which is preliminary data.</text>
</comment>
<name>A0A931ATR4_9ENTE</name>
<organism evidence="2 3">
    <name type="scientific">Enterococcus lacertideformus</name>
    <dbReference type="NCBI Taxonomy" id="2771493"/>
    <lineage>
        <taxon>Bacteria</taxon>
        <taxon>Bacillati</taxon>
        <taxon>Bacillota</taxon>
        <taxon>Bacilli</taxon>
        <taxon>Lactobacillales</taxon>
        <taxon>Enterococcaceae</taxon>
        <taxon>Enterococcus</taxon>
    </lineage>
</organism>
<dbReference type="Proteomes" id="UP000637757">
    <property type="component" value="Unassembled WGS sequence"/>
</dbReference>
<evidence type="ECO:0000313" key="2">
    <source>
        <dbReference type="EMBL" id="MBF8807697.1"/>
    </source>
</evidence>
<evidence type="ECO:0000313" key="3">
    <source>
        <dbReference type="Proteomes" id="UP000637757"/>
    </source>
</evidence>